<dbReference type="AlphaFoldDB" id="A0A345H9B3"/>
<dbReference type="KEGG" id="fat:DVK85_02600"/>
<evidence type="ECO:0000313" key="2">
    <source>
        <dbReference type="EMBL" id="AXG73173.1"/>
    </source>
</evidence>
<proteinExistence type="predicted"/>
<evidence type="ECO:0000313" key="3">
    <source>
        <dbReference type="Proteomes" id="UP000253951"/>
    </source>
</evidence>
<dbReference type="Proteomes" id="UP000253951">
    <property type="component" value="Chromosome"/>
</dbReference>
<protein>
    <recommendedName>
        <fullName evidence="4">Gliding motility lipoprotein GldH</fullName>
    </recommendedName>
</protein>
<reference evidence="2 3" key="1">
    <citation type="submission" date="2018-07" db="EMBL/GenBank/DDBJ databases">
        <title>Complete genome sequence of Flavobacterium arcticum type strain SM1502T.</title>
        <authorList>
            <person name="Li Y."/>
            <person name="Li D.-D."/>
        </authorList>
    </citation>
    <scope>NUCLEOTIDE SEQUENCE [LARGE SCALE GENOMIC DNA]</scope>
    <source>
        <strain evidence="2 3">SM1502</strain>
    </source>
</reference>
<dbReference type="PROSITE" id="PS51257">
    <property type="entry name" value="PROKAR_LIPOPROTEIN"/>
    <property type="match status" value="1"/>
</dbReference>
<dbReference type="InterPro" id="IPR020018">
    <property type="entry name" value="Motility-assoc_lipoprot_GldH"/>
</dbReference>
<gene>
    <name evidence="2" type="ORF">DVK85_02600</name>
</gene>
<accession>A0A345H9B3</accession>
<dbReference type="Pfam" id="PF14109">
    <property type="entry name" value="GldH_lipo"/>
    <property type="match status" value="1"/>
</dbReference>
<sequence length="152" mass="17298">MKKFVFLLPLLLLLSCNKTTLFTQTLDDFNNNRWQKNEMKVFHFDVKKDVKKADIKLTFSHTFDPQYERVPLEVIIENPDGTKDNMFLNLQLKDASGDVVSDCAGDICDLEMGLKEGLTMPAGKYSITVENKFEGEYLPNVIALGITVENND</sequence>
<dbReference type="EMBL" id="CP031188">
    <property type="protein sequence ID" value="AXG73173.1"/>
    <property type="molecule type" value="Genomic_DNA"/>
</dbReference>
<evidence type="ECO:0000256" key="1">
    <source>
        <dbReference type="SAM" id="SignalP"/>
    </source>
</evidence>
<evidence type="ECO:0008006" key="4">
    <source>
        <dbReference type="Google" id="ProtNLM"/>
    </source>
</evidence>
<dbReference type="OrthoDB" id="1366051at2"/>
<keyword evidence="1" id="KW-0732">Signal</keyword>
<feature type="signal peptide" evidence="1">
    <location>
        <begin position="1"/>
        <end position="23"/>
    </location>
</feature>
<feature type="chain" id="PRO_5016847516" description="Gliding motility lipoprotein GldH" evidence="1">
    <location>
        <begin position="24"/>
        <end position="152"/>
    </location>
</feature>
<keyword evidence="3" id="KW-1185">Reference proteome</keyword>
<organism evidence="2 3">
    <name type="scientific">Flavobacterium arcticum</name>
    <dbReference type="NCBI Taxonomy" id="1784713"/>
    <lineage>
        <taxon>Bacteria</taxon>
        <taxon>Pseudomonadati</taxon>
        <taxon>Bacteroidota</taxon>
        <taxon>Flavobacteriia</taxon>
        <taxon>Flavobacteriales</taxon>
        <taxon>Flavobacteriaceae</taxon>
        <taxon>Flavobacterium</taxon>
    </lineage>
</organism>
<dbReference type="RefSeq" id="WP_114676936.1">
    <property type="nucleotide sequence ID" value="NZ_CP031188.1"/>
</dbReference>
<name>A0A345H9B3_9FLAO</name>